<evidence type="ECO:0000313" key="3">
    <source>
        <dbReference type="Proteomes" id="UP000032233"/>
    </source>
</evidence>
<dbReference type="InParanoid" id="A0A0D2GDF8"/>
<protein>
    <recommendedName>
        <fullName evidence="4">Nickel transporter</fullName>
    </recommendedName>
</protein>
<keyword evidence="3" id="KW-1185">Reference proteome</keyword>
<keyword evidence="1" id="KW-0732">Signal</keyword>
<organism evidence="2 3">
    <name type="scientific">Dethiosulfatarculus sandiegensis</name>
    <dbReference type="NCBI Taxonomy" id="1429043"/>
    <lineage>
        <taxon>Bacteria</taxon>
        <taxon>Pseudomonadati</taxon>
        <taxon>Thermodesulfobacteriota</taxon>
        <taxon>Desulfarculia</taxon>
        <taxon>Desulfarculales</taxon>
        <taxon>Desulfarculaceae</taxon>
        <taxon>Dethiosulfatarculus</taxon>
    </lineage>
</organism>
<dbReference type="STRING" id="1429043.X474_16115"/>
<dbReference type="Proteomes" id="UP000032233">
    <property type="component" value="Unassembled WGS sequence"/>
</dbReference>
<gene>
    <name evidence="2" type="ORF">X474_16115</name>
</gene>
<dbReference type="EMBL" id="AZAC01000020">
    <property type="protein sequence ID" value="KIX12982.1"/>
    <property type="molecule type" value="Genomic_DNA"/>
</dbReference>
<evidence type="ECO:0000313" key="2">
    <source>
        <dbReference type="EMBL" id="KIX12982.1"/>
    </source>
</evidence>
<proteinExistence type="predicted"/>
<feature type="signal peptide" evidence="1">
    <location>
        <begin position="1"/>
        <end position="21"/>
    </location>
</feature>
<dbReference type="Pfam" id="PF10670">
    <property type="entry name" value="DUF4198"/>
    <property type="match status" value="1"/>
</dbReference>
<dbReference type="RefSeq" id="WP_044349906.1">
    <property type="nucleotide sequence ID" value="NZ_AZAC01000020.1"/>
</dbReference>
<name>A0A0D2GDF8_9BACT</name>
<feature type="chain" id="PRO_5002258503" description="Nickel transporter" evidence="1">
    <location>
        <begin position="22"/>
        <end position="281"/>
    </location>
</feature>
<accession>A0A0D2GDF8</accession>
<comment type="caution">
    <text evidence="2">The sequence shown here is derived from an EMBL/GenBank/DDBJ whole genome shotgun (WGS) entry which is preliminary data.</text>
</comment>
<evidence type="ECO:0000256" key="1">
    <source>
        <dbReference type="SAM" id="SignalP"/>
    </source>
</evidence>
<evidence type="ECO:0008006" key="4">
    <source>
        <dbReference type="Google" id="ProtNLM"/>
    </source>
</evidence>
<dbReference type="AlphaFoldDB" id="A0A0D2GDF8"/>
<dbReference type="OrthoDB" id="5511476at2"/>
<sequence length="281" mass="30957">MKLKIWLAALALVLCAVPALAHNLWLVPMDYNPEVGQELKVMIGFGHSYPASRIDEQVKEGMLQEVSAVGPDGKVFPLVKKDEGLYTLTPKAPGAYLVRTLMKPGFFCRTKKGFKRGNKKQVQNVTSCMHFQMIANAPILVGSAAKAQTPPKDQELQLLPLVDISGLKSGDSLPVQVLFKGAPLAGAKLTATYAGYQPPKDLPKAKIDPKLSPKEKARLKMKHKMASSYPVRLKTDAKGKAEIKLSAPGWWLVILNHSTPYEDLKVCDTNLFKTTYTFEVR</sequence>
<dbReference type="InterPro" id="IPR019613">
    <property type="entry name" value="DUF4198"/>
</dbReference>
<reference evidence="2 3" key="1">
    <citation type="submission" date="2013-11" db="EMBL/GenBank/DDBJ databases">
        <title>Metagenomic analysis of a methanogenic consortium involved in long chain n-alkane degradation.</title>
        <authorList>
            <person name="Davidova I.A."/>
            <person name="Callaghan A.V."/>
            <person name="Wawrik B."/>
            <person name="Pruitt S."/>
            <person name="Marks C."/>
            <person name="Duncan K.E."/>
            <person name="Suflita J.M."/>
        </authorList>
    </citation>
    <scope>NUCLEOTIDE SEQUENCE [LARGE SCALE GENOMIC DNA]</scope>
    <source>
        <strain evidence="2 3">SPR</strain>
    </source>
</reference>